<dbReference type="OrthoDB" id="267710at2759"/>
<feature type="compositionally biased region" description="Low complexity" evidence="1">
    <location>
        <begin position="1702"/>
        <end position="1714"/>
    </location>
</feature>
<feature type="compositionally biased region" description="Polar residues" evidence="1">
    <location>
        <begin position="1692"/>
        <end position="1701"/>
    </location>
</feature>
<dbReference type="VEuPathDB" id="TriTrypDB:LmxM.08_29.1250"/>
<feature type="compositionally biased region" description="Polar residues" evidence="1">
    <location>
        <begin position="516"/>
        <end position="529"/>
    </location>
</feature>
<keyword evidence="3" id="KW-1185">Reference proteome</keyword>
<feature type="region of interest" description="Disordered" evidence="1">
    <location>
        <begin position="765"/>
        <end position="785"/>
    </location>
</feature>
<evidence type="ECO:0000256" key="1">
    <source>
        <dbReference type="SAM" id="MobiDB-lite"/>
    </source>
</evidence>
<feature type="compositionally biased region" description="Basic and acidic residues" evidence="1">
    <location>
        <begin position="1023"/>
        <end position="1034"/>
    </location>
</feature>
<feature type="compositionally biased region" description="Polar residues" evidence="1">
    <location>
        <begin position="1351"/>
        <end position="1360"/>
    </location>
</feature>
<sequence>MPSAYAHEPDMRALLAITRCVSAIQHSEVQSCAALFSDAHGSLKRDSCTSHARVRSEVELTGYGSGTREPPQGKQPSSTMRRNGWPNAARRALAFEDSSPPPQPSFSKHTAHRECSAFFTSMRLAEEDIQVEEYVLGRNSDRNASGMRHGGAHDTQSAESRAYWSFDSLQQDRDLINSGTEARGAHFSSFDAPGASRAASLVPPSGAAARAVLQLSTTLFSHPQRQPRSPPPSWPPSEAAVATPGLGAHPLLLNISADICSKNSRAGDSRHFTLSSLSASKVNDTSRITRTDYASSVDGLCSAGGFDLPQTSSTRHSSHQALQRQPDCRDKDASPRLTRWMTSEEGEASLASSIRKSVHNGSAAPSAAASLSPPSVTAAVARNGRSVTSNDAEALRPSARSAGAYSLPQSSSASVASRYSDFFSSVERGGRRSTRRSTSMRREGRMYEAGTTATGSGDTKTPSHAAPAVAVTGTAGRFTLDARRHPADRRADGINASVLWATSDRPQRATRAVSEKSPSTEPAPSQPAASSLLDLERRTPRVESSPLLSTSVLTVTASEASSAPFNSRSLHFSLPSAAAAVVADGARVMRASSSQKPTRKSESANVRYPDVSHTSASSSRASASTSASSAMVAKADACLAEAPPRPPDVLSRPEAVNAGAARRLHPPPPLPSPRLESSPVADMWSASVLVRQSLSLHGSRGAEPVSERVGETPLEPPARTESPSYSLPRRRRSPLEGAANMPDVAGRDAQSSVFTLAGTRDIAGPVQSVADEGQRRAVSDPAARLGRGEEILHGFPERQHAAPQPKAIDAADETPTAVSGMEDDVPREANARTAGDTSGRFSREVSEERRNQRQQQKQQKWHHYLMHVSPVRASAASPLSRRSVAAAATHHGETGVLLSTSLGASSATLLPPPLAQRRHYTPFWGGGGGSNTSVRSRTFDAGRGVQEATDRTNSGCGRSSPAVSKLEAEELGHGEATVATAEASGHLRLTSPDVSRAAVASMGRSEEGRGSYRSDSGSGVRASDTRCEGLDGESRTNGTTAHWPRQYHGHSESTTRHRVPAGPSTCHPPLDSLHSASADFDWVANDHAVQQRLQRYTGDERPLAVPSSIDTAETKSASALAELAVREVSVRRRRVMDSQTPAAPPPTCGAMGAEDLDQSEPTVSVRRAGSSTSRVEVLLCTSSNSQAQYRTSPHSSHTPVLGPSITNRTGTPCMDSFGSLEHTPLTRSVTSSAAMENSTTECDAPVMSTFFADDHVADAIPAAAAARKVTRGQGKGVADDVPATQGLVLGVDEKAKVHLRRHYVESDSDPVPRSSVERSSSRGSQNSEQPSRATQPAVRTSGDAGAKADRITSSTSSGTRNVLAACSHPTPLIGGLHSNSVFRAWPTHTCHAASASAGRGVREAYRGPSTDLGTSEEAGNSDGDGVEDSLDDAPTPWDRDAPYPDPALSIYDDDVYSSASSASTPLLPPRGPLREPQRQVHRQRETPLLSSSLAHVSDTEDKVTALKSTAIAHGTECRRAEAGEGSCRRRVALELSSSIASINAAPSATISSKLQRGHHPGERQEGKHESDEVLKTYSQYLQQGQEAQDDDVQPQALYRALSSDFFASRSCPRWGSESTQPYDAEGSHSRGDMVDEVEHEPNTIRNGGGGGGEDRGDFAAWAPFSLPSREASMQADALIGSPAAESREGRPSSASYSSTNGTAAPTTVSTATAAKRPECHASASWGHSHLSIPAVLSRPPIESGANRPWRLNGLHRSSALPFRAGDSAVVSQEAGIYPRRQRAMAAAEDNAECVAEADSFGADADEDEDGGYCSYGCESDLIYV</sequence>
<feature type="region of interest" description="Disordered" evidence="1">
    <location>
        <begin position="1640"/>
        <end position="1659"/>
    </location>
</feature>
<feature type="region of interest" description="Disordered" evidence="1">
    <location>
        <begin position="942"/>
        <end position="1061"/>
    </location>
</feature>
<dbReference type="GeneID" id="13447102"/>
<evidence type="ECO:0000313" key="2">
    <source>
        <dbReference type="EMBL" id="CBZ23903.1"/>
    </source>
</evidence>
<feature type="region of interest" description="Disordered" evidence="1">
    <location>
        <begin position="1549"/>
        <end position="1571"/>
    </location>
</feature>
<reference evidence="2 3" key="1">
    <citation type="journal article" date="2011" name="Genome Res.">
        <title>Chromosome and gene copy number variation allow major structural change between species and strains of Leishmania.</title>
        <authorList>
            <person name="Rogers M.B."/>
            <person name="Hilley J.D."/>
            <person name="Dickens N.J."/>
            <person name="Wilkes J."/>
            <person name="Bates P.A."/>
            <person name="Depledge D.P."/>
            <person name="Harris D."/>
            <person name="Her Y."/>
            <person name="Herzyk P."/>
            <person name="Imamura H."/>
            <person name="Otto T.D."/>
            <person name="Sanders M."/>
            <person name="Seeger K."/>
            <person name="Dujardin J.C."/>
            <person name="Berriman M."/>
            <person name="Smith D.F."/>
            <person name="Hertz-Fowler C."/>
            <person name="Mottram J.C."/>
        </authorList>
    </citation>
    <scope>NUCLEOTIDE SEQUENCE [LARGE SCALE GENOMIC DNA]</scope>
    <source>
        <strain evidence="2 3">MHOM/GT/2001/U1103</strain>
    </source>
</reference>
<organism evidence="2 3">
    <name type="scientific">Leishmania mexicana (strain MHOM/GT/2001/U1103)</name>
    <dbReference type="NCBI Taxonomy" id="929439"/>
    <lineage>
        <taxon>Eukaryota</taxon>
        <taxon>Discoba</taxon>
        <taxon>Euglenozoa</taxon>
        <taxon>Kinetoplastea</taxon>
        <taxon>Metakinetoplastina</taxon>
        <taxon>Trypanosomatida</taxon>
        <taxon>Trypanosomatidae</taxon>
        <taxon>Leishmaniinae</taxon>
        <taxon>Leishmania</taxon>
    </lineage>
</organism>
<dbReference type="KEGG" id="lmi:LMXM_08_29_1250"/>
<proteinExistence type="predicted"/>
<dbReference type="Proteomes" id="UP000007259">
    <property type="component" value="Chromosome 8"/>
</dbReference>
<feature type="compositionally biased region" description="Polar residues" evidence="1">
    <location>
        <begin position="309"/>
        <end position="323"/>
    </location>
</feature>
<evidence type="ECO:0000313" key="3">
    <source>
        <dbReference type="Proteomes" id="UP000007259"/>
    </source>
</evidence>
<feature type="region of interest" description="Disordered" evidence="1">
    <location>
        <begin position="221"/>
        <end position="242"/>
    </location>
</feature>
<feature type="compositionally biased region" description="Basic and acidic residues" evidence="1">
    <location>
        <begin position="841"/>
        <end position="851"/>
    </location>
</feature>
<feature type="region of interest" description="Disordered" evidence="1">
    <location>
        <begin position="59"/>
        <end position="84"/>
    </location>
</feature>
<feature type="region of interest" description="Disordered" evidence="1">
    <location>
        <begin position="815"/>
        <end position="862"/>
    </location>
</feature>
<dbReference type="EMBL" id="FR799561">
    <property type="protein sequence ID" value="CBZ23903.1"/>
    <property type="molecule type" value="Genomic_DNA"/>
</dbReference>
<protein>
    <submittedName>
        <fullName evidence="2">Uncharacterized protein</fullName>
    </submittedName>
</protein>
<accession>E9ALU8</accession>
<feature type="compositionally biased region" description="Low complexity" evidence="1">
    <location>
        <begin position="1321"/>
        <end position="1331"/>
    </location>
</feature>
<feature type="compositionally biased region" description="Basic and acidic residues" evidence="1">
    <location>
        <begin position="1472"/>
        <end position="1485"/>
    </location>
</feature>
<feature type="region of interest" description="Disordered" evidence="1">
    <location>
        <begin position="1392"/>
        <end position="1500"/>
    </location>
</feature>
<feature type="region of interest" description="Disordered" evidence="1">
    <location>
        <begin position="1681"/>
        <end position="1723"/>
    </location>
</feature>
<feature type="region of interest" description="Disordered" evidence="1">
    <location>
        <begin position="1132"/>
        <end position="1155"/>
    </location>
</feature>
<feature type="compositionally biased region" description="Basic and acidic residues" evidence="1">
    <location>
        <begin position="1559"/>
        <end position="1571"/>
    </location>
</feature>
<feature type="region of interest" description="Disordered" evidence="1">
    <location>
        <begin position="1610"/>
        <end position="1631"/>
    </location>
</feature>
<dbReference type="OMA" id="ITRCVSA"/>
<feature type="compositionally biased region" description="Low complexity" evidence="1">
    <location>
        <begin position="612"/>
        <end position="623"/>
    </location>
</feature>
<feature type="region of interest" description="Disordered" evidence="1">
    <location>
        <begin position="1301"/>
        <end position="1362"/>
    </location>
</feature>
<dbReference type="RefSeq" id="XP_003872432.1">
    <property type="nucleotide sequence ID" value="XM_003872383.1"/>
</dbReference>
<name>E9ALU8_LEIMU</name>
<feature type="region of interest" description="Disordered" evidence="1">
    <location>
        <begin position="423"/>
        <end position="465"/>
    </location>
</feature>
<feature type="region of interest" description="Disordered" evidence="1">
    <location>
        <begin position="697"/>
        <end position="752"/>
    </location>
</feature>
<feature type="region of interest" description="Disordered" evidence="1">
    <location>
        <begin position="308"/>
        <end position="334"/>
    </location>
</feature>
<gene>
    <name evidence="2" type="ORF">LMXM_08_29_1250</name>
</gene>
<feature type="compositionally biased region" description="Polar residues" evidence="1">
    <location>
        <begin position="451"/>
        <end position="462"/>
    </location>
</feature>
<feature type="region of interest" description="Disordered" evidence="1">
    <location>
        <begin position="590"/>
        <end position="623"/>
    </location>
</feature>
<feature type="region of interest" description="Disordered" evidence="1">
    <location>
        <begin position="500"/>
        <end position="549"/>
    </location>
</feature>
<dbReference type="PhylomeDB" id="E9ALU8"/>